<dbReference type="InterPro" id="IPR036945">
    <property type="entry name" value="DAGK_sf"/>
</dbReference>
<dbReference type="CDD" id="cd14265">
    <property type="entry name" value="UDPK_IM_like"/>
    <property type="match status" value="1"/>
</dbReference>
<evidence type="ECO:0000256" key="11">
    <source>
        <dbReference type="ARBA" id="ARBA00023098"/>
    </source>
</evidence>
<evidence type="ECO:0000256" key="5">
    <source>
        <dbReference type="ARBA" id="ARBA00022679"/>
    </source>
</evidence>
<evidence type="ECO:0000256" key="7">
    <source>
        <dbReference type="ARBA" id="ARBA00022741"/>
    </source>
</evidence>
<keyword evidence="9" id="KW-0067">ATP-binding</keyword>
<keyword evidence="3" id="KW-1003">Cell membrane</keyword>
<dbReference type="Proteomes" id="UP000721861">
    <property type="component" value="Unassembled WGS sequence"/>
</dbReference>
<evidence type="ECO:0000256" key="15">
    <source>
        <dbReference type="SAM" id="Phobius"/>
    </source>
</evidence>
<keyword evidence="10 15" id="KW-1133">Transmembrane helix</keyword>
<keyword evidence="13" id="KW-0594">Phospholipid biosynthesis</keyword>
<dbReference type="InterPro" id="IPR000829">
    <property type="entry name" value="DAGK"/>
</dbReference>
<evidence type="ECO:0000256" key="10">
    <source>
        <dbReference type="ARBA" id="ARBA00022989"/>
    </source>
</evidence>
<evidence type="ECO:0000256" key="13">
    <source>
        <dbReference type="ARBA" id="ARBA00023209"/>
    </source>
</evidence>
<evidence type="ECO:0000313" key="17">
    <source>
        <dbReference type="Proteomes" id="UP000721861"/>
    </source>
</evidence>
<evidence type="ECO:0000256" key="8">
    <source>
        <dbReference type="ARBA" id="ARBA00022777"/>
    </source>
</evidence>
<organism evidence="16 17">
    <name type="scientific">Carboxylicivirga mesophila</name>
    <dbReference type="NCBI Taxonomy" id="1166478"/>
    <lineage>
        <taxon>Bacteria</taxon>
        <taxon>Pseudomonadati</taxon>
        <taxon>Bacteroidota</taxon>
        <taxon>Bacteroidia</taxon>
        <taxon>Marinilabiliales</taxon>
        <taxon>Marinilabiliaceae</taxon>
        <taxon>Carboxylicivirga</taxon>
    </lineage>
</organism>
<keyword evidence="14" id="KW-1208">Phospholipid metabolism</keyword>
<accession>A0ABS5KDG7</accession>
<proteinExistence type="inferred from homology"/>
<name>A0ABS5KDG7_9BACT</name>
<comment type="caution">
    <text evidence="16">The sequence shown here is derived from an EMBL/GenBank/DDBJ whole genome shotgun (WGS) entry which is preliminary data.</text>
</comment>
<keyword evidence="7" id="KW-0547">Nucleotide-binding</keyword>
<dbReference type="PANTHER" id="PTHR34299">
    <property type="entry name" value="DIACYLGLYCEROL KINASE"/>
    <property type="match status" value="1"/>
</dbReference>
<evidence type="ECO:0000256" key="2">
    <source>
        <dbReference type="ARBA" id="ARBA00005967"/>
    </source>
</evidence>
<sequence length="87" mass="9183">MAAVGVVLLGFYFSLSSLEWVAVLLCIGFVFAMELLNSAIEALADFVSVEHQALIKKAKDMAAAAVLVAALVAFVVGLLIFLPKIIS</sequence>
<protein>
    <submittedName>
        <fullName evidence="16">Diacylglycerol kinase family protein</fullName>
    </submittedName>
</protein>
<dbReference type="Pfam" id="PF01219">
    <property type="entry name" value="DAGK_prokar"/>
    <property type="match status" value="1"/>
</dbReference>
<evidence type="ECO:0000256" key="4">
    <source>
        <dbReference type="ARBA" id="ARBA00022516"/>
    </source>
</evidence>
<keyword evidence="5" id="KW-0808">Transferase</keyword>
<keyword evidence="12 15" id="KW-0472">Membrane</keyword>
<evidence type="ECO:0000256" key="1">
    <source>
        <dbReference type="ARBA" id="ARBA00004651"/>
    </source>
</evidence>
<dbReference type="Gene3D" id="1.10.287.3610">
    <property type="match status" value="1"/>
</dbReference>
<dbReference type="InterPro" id="IPR033717">
    <property type="entry name" value="UDPK"/>
</dbReference>
<keyword evidence="6 15" id="KW-0812">Transmembrane</keyword>
<evidence type="ECO:0000256" key="9">
    <source>
        <dbReference type="ARBA" id="ARBA00022840"/>
    </source>
</evidence>
<gene>
    <name evidence="16" type="ORF">KEM09_14205</name>
</gene>
<keyword evidence="8 16" id="KW-0418">Kinase</keyword>
<evidence type="ECO:0000256" key="14">
    <source>
        <dbReference type="ARBA" id="ARBA00023264"/>
    </source>
</evidence>
<comment type="similarity">
    <text evidence="2">Belongs to the bacterial diacylglycerol kinase family.</text>
</comment>
<keyword evidence="11" id="KW-0443">Lipid metabolism</keyword>
<keyword evidence="17" id="KW-1185">Reference proteome</keyword>
<feature type="transmembrane region" description="Helical" evidence="15">
    <location>
        <begin position="61"/>
        <end position="82"/>
    </location>
</feature>
<evidence type="ECO:0000256" key="12">
    <source>
        <dbReference type="ARBA" id="ARBA00023136"/>
    </source>
</evidence>
<dbReference type="EMBL" id="JAGUCN010000016">
    <property type="protein sequence ID" value="MBS2212566.1"/>
    <property type="molecule type" value="Genomic_DNA"/>
</dbReference>
<evidence type="ECO:0000313" key="16">
    <source>
        <dbReference type="EMBL" id="MBS2212566.1"/>
    </source>
</evidence>
<keyword evidence="4" id="KW-0444">Lipid biosynthesis</keyword>
<dbReference type="GO" id="GO:0016301">
    <property type="term" value="F:kinase activity"/>
    <property type="evidence" value="ECO:0007669"/>
    <property type="project" value="UniProtKB-KW"/>
</dbReference>
<evidence type="ECO:0000256" key="6">
    <source>
        <dbReference type="ARBA" id="ARBA00022692"/>
    </source>
</evidence>
<comment type="subcellular location">
    <subcellularLocation>
        <location evidence="1">Cell membrane</location>
        <topology evidence="1">Multi-pass membrane protein</topology>
    </subcellularLocation>
</comment>
<dbReference type="PANTHER" id="PTHR34299:SF1">
    <property type="entry name" value="DIACYLGLYCEROL KINASE"/>
    <property type="match status" value="1"/>
</dbReference>
<reference evidence="16 17" key="1">
    <citation type="journal article" date="2014" name="Int. J. Syst. Evol. Microbiol.">
        <title>Carboxylicivirga gen. nov. in the family Marinilabiliaceae with two novel species, Carboxylicivirga mesophila sp. nov. and Carboxylicivirga taeanensis sp. nov., and reclassification of Cytophaga fermentans as Saccharicrinis fermentans gen. nov., comb. nov.</title>
        <authorList>
            <person name="Yang S.H."/>
            <person name="Seo H.S."/>
            <person name="Woo J.H."/>
            <person name="Oh H.M."/>
            <person name="Jang H."/>
            <person name="Lee J.H."/>
            <person name="Kim S.J."/>
            <person name="Kwon K.K."/>
        </authorList>
    </citation>
    <scope>NUCLEOTIDE SEQUENCE [LARGE SCALE GENOMIC DNA]</scope>
    <source>
        <strain evidence="16 17">JCM 18290</strain>
    </source>
</reference>
<evidence type="ECO:0000256" key="3">
    <source>
        <dbReference type="ARBA" id="ARBA00022475"/>
    </source>
</evidence>